<feature type="region of interest" description="Disordered" evidence="1">
    <location>
        <begin position="94"/>
        <end position="121"/>
    </location>
</feature>
<dbReference type="EMBL" id="BJYT01000012">
    <property type="protein sequence ID" value="GEO10622.1"/>
    <property type="molecule type" value="Genomic_DNA"/>
</dbReference>
<dbReference type="AlphaFoldDB" id="A0A512BF91"/>
<feature type="compositionally biased region" description="Basic and acidic residues" evidence="1">
    <location>
        <begin position="94"/>
        <end position="106"/>
    </location>
</feature>
<evidence type="ECO:0000256" key="1">
    <source>
        <dbReference type="SAM" id="MobiDB-lite"/>
    </source>
</evidence>
<protein>
    <submittedName>
        <fullName evidence="2">Uncharacterized protein</fullName>
    </submittedName>
</protein>
<organism evidence="2 3">
    <name type="scientific">Segetibacter aerophilus</name>
    <dbReference type="NCBI Taxonomy" id="670293"/>
    <lineage>
        <taxon>Bacteria</taxon>
        <taxon>Pseudomonadati</taxon>
        <taxon>Bacteroidota</taxon>
        <taxon>Chitinophagia</taxon>
        <taxon>Chitinophagales</taxon>
        <taxon>Chitinophagaceae</taxon>
        <taxon>Segetibacter</taxon>
    </lineage>
</organism>
<comment type="caution">
    <text evidence="2">The sequence shown here is derived from an EMBL/GenBank/DDBJ whole genome shotgun (WGS) entry which is preliminary data.</text>
</comment>
<dbReference type="OrthoDB" id="1524666at2"/>
<reference evidence="2 3" key="1">
    <citation type="submission" date="2019-07" db="EMBL/GenBank/DDBJ databases">
        <title>Whole genome shotgun sequence of Segetibacter aerophilus NBRC 106135.</title>
        <authorList>
            <person name="Hosoyama A."/>
            <person name="Uohara A."/>
            <person name="Ohji S."/>
            <person name="Ichikawa N."/>
        </authorList>
    </citation>
    <scope>NUCLEOTIDE SEQUENCE [LARGE SCALE GENOMIC DNA]</scope>
    <source>
        <strain evidence="2 3">NBRC 106135</strain>
    </source>
</reference>
<evidence type="ECO:0000313" key="2">
    <source>
        <dbReference type="EMBL" id="GEO10622.1"/>
    </source>
</evidence>
<dbReference type="Proteomes" id="UP000321513">
    <property type="component" value="Unassembled WGS sequence"/>
</dbReference>
<dbReference type="RefSeq" id="WP_147204741.1">
    <property type="nucleotide sequence ID" value="NZ_BJYT01000012.1"/>
</dbReference>
<accession>A0A512BF91</accession>
<proteinExistence type="predicted"/>
<sequence length="121" mass="13761">MKYNQATLNKIEKILDEAEYVVRYERGTFQSGYCILEAKKVVVLNKFLSVEGRINTLVDLIPQLNVNLDLLTHESQKLYDELKKKSVALALEASEKTEAEKKDTEAKAAVMPEETQTPEEV</sequence>
<name>A0A512BF91_9BACT</name>
<gene>
    <name evidence="2" type="ORF">SAE01_31180</name>
</gene>
<evidence type="ECO:0000313" key="3">
    <source>
        <dbReference type="Proteomes" id="UP000321513"/>
    </source>
</evidence>
<keyword evidence="3" id="KW-1185">Reference proteome</keyword>